<protein>
    <submittedName>
        <fullName evidence="1">11426_t:CDS:1</fullName>
    </submittedName>
</protein>
<dbReference type="Proteomes" id="UP000789860">
    <property type="component" value="Unassembled WGS sequence"/>
</dbReference>
<keyword evidence="2" id="KW-1185">Reference proteome</keyword>
<accession>A0ACA9PQS1</accession>
<gene>
    <name evidence="1" type="ORF">SCALOS_LOCUS11175</name>
</gene>
<evidence type="ECO:0000313" key="1">
    <source>
        <dbReference type="EMBL" id="CAG8718741.1"/>
    </source>
</evidence>
<name>A0ACA9PQS1_9GLOM</name>
<feature type="non-terminal residue" evidence="1">
    <location>
        <position position="58"/>
    </location>
</feature>
<proteinExistence type="predicted"/>
<dbReference type="EMBL" id="CAJVPM010046446">
    <property type="protein sequence ID" value="CAG8718741.1"/>
    <property type="molecule type" value="Genomic_DNA"/>
</dbReference>
<organism evidence="1 2">
    <name type="scientific">Scutellospora calospora</name>
    <dbReference type="NCBI Taxonomy" id="85575"/>
    <lineage>
        <taxon>Eukaryota</taxon>
        <taxon>Fungi</taxon>
        <taxon>Fungi incertae sedis</taxon>
        <taxon>Mucoromycota</taxon>
        <taxon>Glomeromycotina</taxon>
        <taxon>Glomeromycetes</taxon>
        <taxon>Diversisporales</taxon>
        <taxon>Gigasporaceae</taxon>
        <taxon>Scutellospora</taxon>
    </lineage>
</organism>
<evidence type="ECO:0000313" key="2">
    <source>
        <dbReference type="Proteomes" id="UP000789860"/>
    </source>
</evidence>
<comment type="caution">
    <text evidence="1">The sequence shown here is derived from an EMBL/GenBank/DDBJ whole genome shotgun (WGS) entry which is preliminary data.</text>
</comment>
<reference evidence="1" key="1">
    <citation type="submission" date="2021-06" db="EMBL/GenBank/DDBJ databases">
        <authorList>
            <person name="Kallberg Y."/>
            <person name="Tangrot J."/>
            <person name="Rosling A."/>
        </authorList>
    </citation>
    <scope>NUCLEOTIDE SEQUENCE</scope>
    <source>
        <strain evidence="1">AU212A</strain>
    </source>
</reference>
<sequence>LTYSSRQYEFTEKGQFHEQAYFQFKDKQMIKSIKEMFGHHAMNFPKYLNGDSKQNQEY</sequence>
<feature type="non-terminal residue" evidence="1">
    <location>
        <position position="1"/>
    </location>
</feature>